<reference evidence="7 8" key="1">
    <citation type="submission" date="2024-01" db="EMBL/GenBank/DDBJ databases">
        <title>The complete chloroplast genome sequence of Lithospermum erythrorhizon: insights into the phylogenetic relationship among Boraginaceae species and the maternal lineages of purple gromwells.</title>
        <authorList>
            <person name="Okada T."/>
            <person name="Watanabe K."/>
        </authorList>
    </citation>
    <scope>NUCLEOTIDE SEQUENCE [LARGE SCALE GENOMIC DNA]</scope>
</reference>
<dbReference type="GO" id="GO:0000978">
    <property type="term" value="F:RNA polymerase II cis-regulatory region sequence-specific DNA binding"/>
    <property type="evidence" value="ECO:0007669"/>
    <property type="project" value="TreeGrafter"/>
</dbReference>
<evidence type="ECO:0000256" key="1">
    <source>
        <dbReference type="ARBA" id="ARBA00004123"/>
    </source>
</evidence>
<gene>
    <name evidence="7" type="ORF">LIER_16711</name>
</gene>
<evidence type="ECO:0000256" key="2">
    <source>
        <dbReference type="ARBA" id="ARBA00023015"/>
    </source>
</evidence>
<organism evidence="7 8">
    <name type="scientific">Lithospermum erythrorhizon</name>
    <name type="common">Purple gromwell</name>
    <name type="synonym">Lithospermum officinale var. erythrorhizon</name>
    <dbReference type="NCBI Taxonomy" id="34254"/>
    <lineage>
        <taxon>Eukaryota</taxon>
        <taxon>Viridiplantae</taxon>
        <taxon>Streptophyta</taxon>
        <taxon>Embryophyta</taxon>
        <taxon>Tracheophyta</taxon>
        <taxon>Spermatophyta</taxon>
        <taxon>Magnoliopsida</taxon>
        <taxon>eudicotyledons</taxon>
        <taxon>Gunneridae</taxon>
        <taxon>Pentapetalae</taxon>
        <taxon>asterids</taxon>
        <taxon>lamiids</taxon>
        <taxon>Boraginales</taxon>
        <taxon>Boraginaceae</taxon>
        <taxon>Boraginoideae</taxon>
        <taxon>Lithospermeae</taxon>
        <taxon>Lithospermum</taxon>
    </lineage>
</organism>
<keyword evidence="5" id="KW-0539">Nucleus</keyword>
<dbReference type="SUPFAM" id="SSF47459">
    <property type="entry name" value="HLH, helix-loop-helix DNA-binding domain"/>
    <property type="match status" value="1"/>
</dbReference>
<keyword evidence="4" id="KW-0804">Transcription</keyword>
<dbReference type="Proteomes" id="UP001454036">
    <property type="component" value="Unassembled WGS sequence"/>
</dbReference>
<dbReference type="GO" id="GO:0046983">
    <property type="term" value="F:protein dimerization activity"/>
    <property type="evidence" value="ECO:0007669"/>
    <property type="project" value="InterPro"/>
</dbReference>
<dbReference type="PROSITE" id="PS50888">
    <property type="entry name" value="BHLH"/>
    <property type="match status" value="1"/>
</dbReference>
<evidence type="ECO:0000313" key="7">
    <source>
        <dbReference type="EMBL" id="GAA0160073.1"/>
    </source>
</evidence>
<dbReference type="GO" id="GO:0000981">
    <property type="term" value="F:DNA-binding transcription factor activity, RNA polymerase II-specific"/>
    <property type="evidence" value="ECO:0007669"/>
    <property type="project" value="TreeGrafter"/>
</dbReference>
<dbReference type="AlphaFoldDB" id="A0AAV3Q938"/>
<dbReference type="CDD" id="cd11393">
    <property type="entry name" value="bHLH_AtbHLH_like"/>
    <property type="match status" value="1"/>
</dbReference>
<evidence type="ECO:0000256" key="5">
    <source>
        <dbReference type="ARBA" id="ARBA00023242"/>
    </source>
</evidence>
<comment type="caution">
    <text evidence="7">The sequence shown here is derived from an EMBL/GenBank/DDBJ whole genome shotgun (WGS) entry which is preliminary data.</text>
</comment>
<dbReference type="InterPro" id="IPR036638">
    <property type="entry name" value="HLH_DNA-bd_sf"/>
</dbReference>
<comment type="subcellular location">
    <subcellularLocation>
        <location evidence="1">Nucleus</location>
    </subcellularLocation>
</comment>
<dbReference type="InterPro" id="IPR011598">
    <property type="entry name" value="bHLH_dom"/>
</dbReference>
<dbReference type="InterPro" id="IPR045239">
    <property type="entry name" value="bHLH95_bHLH"/>
</dbReference>
<evidence type="ECO:0000313" key="8">
    <source>
        <dbReference type="Proteomes" id="UP001454036"/>
    </source>
</evidence>
<feature type="domain" description="BHLH" evidence="6">
    <location>
        <begin position="145"/>
        <end position="194"/>
    </location>
</feature>
<evidence type="ECO:0000256" key="4">
    <source>
        <dbReference type="ARBA" id="ARBA00023163"/>
    </source>
</evidence>
<sequence>MDVSEAIACFYNKQNSISRNIGMEVDLFSKIGQQPDCLASLWSQPHEESQSGQFWQEILESLEYSFNGSSNMILMPSNDNSNNLQPFVLDDDDHASVNVTKKAKRHAGEIENIVPRNNSIQHPMRHSSLEEQKMVPFQDHLNRQGKTSSPKKIPRKKCDKVANKITALQKIVSPYGKTDTASVLHEASIFIQVLLKEIQILTEENSQKKQVDLQTKGLCLVPVSIMKKYIDEESAAQDRFMSA</sequence>
<keyword evidence="2" id="KW-0805">Transcription regulation</keyword>
<dbReference type="GO" id="GO:0005634">
    <property type="term" value="C:nucleus"/>
    <property type="evidence" value="ECO:0007669"/>
    <property type="project" value="UniProtKB-SubCell"/>
</dbReference>
<dbReference type="InterPro" id="IPR045843">
    <property type="entry name" value="IND-like"/>
</dbReference>
<evidence type="ECO:0000259" key="6">
    <source>
        <dbReference type="PROSITE" id="PS50888"/>
    </source>
</evidence>
<dbReference type="PANTHER" id="PTHR16223">
    <property type="entry name" value="TRANSCRIPTION FACTOR BHLH83-RELATED"/>
    <property type="match status" value="1"/>
</dbReference>
<evidence type="ECO:0000256" key="3">
    <source>
        <dbReference type="ARBA" id="ARBA00023125"/>
    </source>
</evidence>
<name>A0AAV3Q938_LITER</name>
<dbReference type="PANTHER" id="PTHR16223:SF138">
    <property type="entry name" value="TRANSCRIPTION FACTOR BHLH103-LIKE"/>
    <property type="match status" value="1"/>
</dbReference>
<keyword evidence="3" id="KW-0238">DNA-binding</keyword>
<keyword evidence="8" id="KW-1185">Reference proteome</keyword>
<protein>
    <recommendedName>
        <fullName evidence="6">BHLH domain-containing protein</fullName>
    </recommendedName>
</protein>
<proteinExistence type="predicted"/>
<accession>A0AAV3Q938</accession>
<dbReference type="EMBL" id="BAABME010003771">
    <property type="protein sequence ID" value="GAA0160073.1"/>
    <property type="molecule type" value="Genomic_DNA"/>
</dbReference>